<comment type="caution">
    <text evidence="1">The sequence shown here is derived from an EMBL/GenBank/DDBJ whole genome shotgun (WGS) entry which is preliminary data.</text>
</comment>
<reference evidence="1 2" key="1">
    <citation type="submission" date="2024-01" db="EMBL/GenBank/DDBJ databases">
        <authorList>
            <person name="Alioto T."/>
            <person name="Alioto T."/>
            <person name="Gomez Garrido J."/>
        </authorList>
    </citation>
    <scope>NUCLEOTIDE SEQUENCE [LARGE SCALE GENOMIC DNA]</scope>
</reference>
<protein>
    <submittedName>
        <fullName evidence="1">Uncharacterized protein</fullName>
    </submittedName>
</protein>
<organism evidence="1 2">
    <name type="scientific">Scomber scombrus</name>
    <name type="common">Atlantic mackerel</name>
    <name type="synonym">Scomber vernalis</name>
    <dbReference type="NCBI Taxonomy" id="13677"/>
    <lineage>
        <taxon>Eukaryota</taxon>
        <taxon>Metazoa</taxon>
        <taxon>Chordata</taxon>
        <taxon>Craniata</taxon>
        <taxon>Vertebrata</taxon>
        <taxon>Euteleostomi</taxon>
        <taxon>Actinopterygii</taxon>
        <taxon>Neopterygii</taxon>
        <taxon>Teleostei</taxon>
        <taxon>Neoteleostei</taxon>
        <taxon>Acanthomorphata</taxon>
        <taxon>Pelagiaria</taxon>
        <taxon>Scombriformes</taxon>
        <taxon>Scombridae</taxon>
        <taxon>Scomber</taxon>
    </lineage>
</organism>
<name>A0AAV1PLP6_SCOSC</name>
<sequence length="49" mass="5491">MPYNFPAATCNPAFEVQVVAIQRFMWIYPENVAPTGRAVFINSGLLSKM</sequence>
<evidence type="ECO:0000313" key="2">
    <source>
        <dbReference type="Proteomes" id="UP001314229"/>
    </source>
</evidence>
<dbReference type="AlphaFoldDB" id="A0AAV1PLP6"/>
<evidence type="ECO:0000313" key="1">
    <source>
        <dbReference type="EMBL" id="CAK6971834.1"/>
    </source>
</evidence>
<accession>A0AAV1PLP6</accession>
<keyword evidence="2" id="KW-1185">Reference proteome</keyword>
<gene>
    <name evidence="1" type="ORF">FSCOSCO3_A012059</name>
</gene>
<dbReference type="Proteomes" id="UP001314229">
    <property type="component" value="Unassembled WGS sequence"/>
</dbReference>
<proteinExistence type="predicted"/>
<dbReference type="EMBL" id="CAWUFR010000187">
    <property type="protein sequence ID" value="CAK6971834.1"/>
    <property type="molecule type" value="Genomic_DNA"/>
</dbReference>